<name>A0A1V4H9A0_9BACL</name>
<evidence type="ECO:0000313" key="1">
    <source>
        <dbReference type="EMBL" id="OPH47829.1"/>
    </source>
</evidence>
<reference evidence="2" key="1">
    <citation type="submission" date="2016-07" db="EMBL/GenBank/DDBJ databases">
        <authorList>
            <person name="Florea S."/>
            <person name="Webb J.S."/>
            <person name="Jaromczyk J."/>
            <person name="Schardl C.L."/>
        </authorList>
    </citation>
    <scope>NUCLEOTIDE SEQUENCE [LARGE SCALE GENOMIC DNA]</scope>
    <source>
        <strain evidence="2">CY1</strain>
    </source>
</reference>
<evidence type="ECO:0000313" key="2">
    <source>
        <dbReference type="Proteomes" id="UP000190626"/>
    </source>
</evidence>
<proteinExistence type="predicted"/>
<organism evidence="1 2">
    <name type="scientific">Paenibacillus ferrarius</name>
    <dbReference type="NCBI Taxonomy" id="1469647"/>
    <lineage>
        <taxon>Bacteria</taxon>
        <taxon>Bacillati</taxon>
        <taxon>Bacillota</taxon>
        <taxon>Bacilli</taxon>
        <taxon>Bacillales</taxon>
        <taxon>Paenibacillaceae</taxon>
        <taxon>Paenibacillus</taxon>
    </lineage>
</organism>
<accession>A0A1V4H9A0</accession>
<keyword evidence="2" id="KW-1185">Reference proteome</keyword>
<sequence length="126" mass="15057">MSIIFLLYFLKLQKKPREFNQNGKTEGFYKQINEKFIALLIPLSFKAESNFIELKQVPSIDKTTFSIYENEYQEMLKINDIIQRLIVIDRKTFRNNRVHDGWGILFDYLHPRWESKKLPFIGVVPA</sequence>
<protein>
    <submittedName>
        <fullName evidence="1">Uncharacterized protein</fullName>
    </submittedName>
</protein>
<dbReference type="Proteomes" id="UP000190626">
    <property type="component" value="Unassembled WGS sequence"/>
</dbReference>
<comment type="caution">
    <text evidence="1">The sequence shown here is derived from an EMBL/GenBank/DDBJ whole genome shotgun (WGS) entry which is preliminary data.</text>
</comment>
<dbReference type="STRING" id="1469647.BC351_39605"/>
<dbReference type="EMBL" id="MBTG01000053">
    <property type="protein sequence ID" value="OPH47829.1"/>
    <property type="molecule type" value="Genomic_DNA"/>
</dbReference>
<dbReference type="AlphaFoldDB" id="A0A1V4H9A0"/>
<gene>
    <name evidence="1" type="ORF">BC351_39605</name>
</gene>